<sequence>MEVFHQKRTDDQDSVASPTSCRWPRVSNLLAKEGNRKSKFSTMLELNSLGPRKDALHYPLFLMREDVRLFLRKGLDRKVENVSTPLTLRAPSPYPGEG</sequence>
<organism evidence="1 2">
    <name type="scientific">Candidatus Doudnabacteria bacterium CG10_big_fil_rev_8_21_14_0_10_41_10</name>
    <dbReference type="NCBI Taxonomy" id="1974551"/>
    <lineage>
        <taxon>Bacteria</taxon>
        <taxon>Candidatus Doudnaibacteriota</taxon>
    </lineage>
</organism>
<comment type="caution">
    <text evidence="1">The sequence shown here is derived from an EMBL/GenBank/DDBJ whole genome shotgun (WGS) entry which is preliminary data.</text>
</comment>
<dbReference type="AlphaFoldDB" id="A0A2H0VEY1"/>
<reference evidence="2" key="1">
    <citation type="submission" date="2017-09" db="EMBL/GenBank/DDBJ databases">
        <title>Depth-based differentiation of microbial function through sediment-hosted aquifers and enrichment of novel symbionts in the deep terrestrial subsurface.</title>
        <authorList>
            <person name="Probst A.J."/>
            <person name="Ladd B."/>
            <person name="Jarett J.K."/>
            <person name="Geller-Mcgrath D.E."/>
            <person name="Sieber C.M.K."/>
            <person name="Emerson J.B."/>
            <person name="Anantharaman K."/>
            <person name="Thomas B.C."/>
            <person name="Malmstrom R."/>
            <person name="Stieglmeier M."/>
            <person name="Klingl A."/>
            <person name="Woyke T."/>
            <person name="Ryan C.M."/>
            <person name="Banfield J.F."/>
        </authorList>
    </citation>
    <scope>NUCLEOTIDE SEQUENCE [LARGE SCALE GENOMIC DNA]</scope>
</reference>
<evidence type="ECO:0000313" key="1">
    <source>
        <dbReference type="EMBL" id="PIR96840.1"/>
    </source>
</evidence>
<proteinExistence type="predicted"/>
<protein>
    <submittedName>
        <fullName evidence="1">Uncharacterized protein</fullName>
    </submittedName>
</protein>
<dbReference type="EMBL" id="PFAJ01000059">
    <property type="protein sequence ID" value="PIR96840.1"/>
    <property type="molecule type" value="Genomic_DNA"/>
</dbReference>
<name>A0A2H0VEY1_9BACT</name>
<gene>
    <name evidence="1" type="ORF">COT91_04470</name>
</gene>
<accession>A0A2H0VEY1</accession>
<evidence type="ECO:0000313" key="2">
    <source>
        <dbReference type="Proteomes" id="UP000230557"/>
    </source>
</evidence>
<dbReference type="Proteomes" id="UP000230557">
    <property type="component" value="Unassembled WGS sequence"/>
</dbReference>